<reference evidence="1" key="1">
    <citation type="submission" date="2022-08" db="EMBL/GenBank/DDBJ databases">
        <authorList>
            <person name="Deng Y."/>
            <person name="Han X.-F."/>
            <person name="Zhang Y.-Q."/>
        </authorList>
    </citation>
    <scope>NUCLEOTIDE SEQUENCE</scope>
    <source>
        <strain evidence="1">CPCC 203386</strain>
    </source>
</reference>
<accession>A0ABT2H9D0</accession>
<dbReference type="RefSeq" id="WP_259542503.1">
    <property type="nucleotide sequence ID" value="NZ_JANLCJ010000039.1"/>
</dbReference>
<keyword evidence="2" id="KW-1185">Reference proteome</keyword>
<gene>
    <name evidence="1" type="ORF">N1032_22430</name>
</gene>
<protein>
    <recommendedName>
        <fullName evidence="3">Phage protein</fullName>
    </recommendedName>
</protein>
<dbReference type="EMBL" id="JANLCJ010000039">
    <property type="protein sequence ID" value="MCS5736494.1"/>
    <property type="molecule type" value="Genomic_DNA"/>
</dbReference>
<proteinExistence type="predicted"/>
<organism evidence="1 2">
    <name type="scientific">Herbiconiux daphne</name>
    <dbReference type="NCBI Taxonomy" id="2970914"/>
    <lineage>
        <taxon>Bacteria</taxon>
        <taxon>Bacillati</taxon>
        <taxon>Actinomycetota</taxon>
        <taxon>Actinomycetes</taxon>
        <taxon>Micrococcales</taxon>
        <taxon>Microbacteriaceae</taxon>
        <taxon>Herbiconiux</taxon>
    </lineage>
</organism>
<evidence type="ECO:0000313" key="1">
    <source>
        <dbReference type="EMBL" id="MCS5736494.1"/>
    </source>
</evidence>
<sequence>MKEVIIVGKQFKIASFGDKAALVDYYKQQLINKNDEIREKVVKIAKKDMTGFLYVDENRANYLTVMQDGK</sequence>
<comment type="caution">
    <text evidence="1">The sequence shown here is derived from an EMBL/GenBank/DDBJ whole genome shotgun (WGS) entry which is preliminary data.</text>
</comment>
<evidence type="ECO:0000313" key="2">
    <source>
        <dbReference type="Proteomes" id="UP001165586"/>
    </source>
</evidence>
<evidence type="ECO:0008006" key="3">
    <source>
        <dbReference type="Google" id="ProtNLM"/>
    </source>
</evidence>
<name>A0ABT2H9D0_9MICO</name>
<dbReference type="Proteomes" id="UP001165586">
    <property type="component" value="Unassembled WGS sequence"/>
</dbReference>